<dbReference type="EMBL" id="VOIH02000002">
    <property type="protein sequence ID" value="KAF3453649.1"/>
    <property type="molecule type" value="Genomic_DNA"/>
</dbReference>
<protein>
    <recommendedName>
        <fullName evidence="1">RNase H type-1 domain-containing protein</fullName>
    </recommendedName>
</protein>
<dbReference type="Proteomes" id="UP000796880">
    <property type="component" value="Unassembled WGS sequence"/>
</dbReference>
<accession>A0A8K0MPQ6</accession>
<organism evidence="2 3">
    <name type="scientific">Rhamnella rubrinervis</name>
    <dbReference type="NCBI Taxonomy" id="2594499"/>
    <lineage>
        <taxon>Eukaryota</taxon>
        <taxon>Viridiplantae</taxon>
        <taxon>Streptophyta</taxon>
        <taxon>Embryophyta</taxon>
        <taxon>Tracheophyta</taxon>
        <taxon>Spermatophyta</taxon>
        <taxon>Magnoliopsida</taxon>
        <taxon>eudicotyledons</taxon>
        <taxon>Gunneridae</taxon>
        <taxon>Pentapetalae</taxon>
        <taxon>rosids</taxon>
        <taxon>fabids</taxon>
        <taxon>Rosales</taxon>
        <taxon>Rhamnaceae</taxon>
        <taxon>rhamnoid group</taxon>
        <taxon>Rhamneae</taxon>
        <taxon>Rhamnella</taxon>
    </lineage>
</organism>
<reference evidence="2" key="1">
    <citation type="submission" date="2020-03" db="EMBL/GenBank/DDBJ databases">
        <title>A high-quality chromosome-level genome assembly of a woody plant with both climbing and erect habits, Rhamnella rubrinervis.</title>
        <authorList>
            <person name="Lu Z."/>
            <person name="Yang Y."/>
            <person name="Zhu X."/>
            <person name="Sun Y."/>
        </authorList>
    </citation>
    <scope>NUCLEOTIDE SEQUENCE</scope>
    <source>
        <strain evidence="2">BYM</strain>
        <tissue evidence="2">Leaf</tissue>
    </source>
</reference>
<dbReference type="SUPFAM" id="SSF53098">
    <property type="entry name" value="Ribonuclease H-like"/>
    <property type="match status" value="1"/>
</dbReference>
<dbReference type="InterPro" id="IPR012337">
    <property type="entry name" value="RNaseH-like_sf"/>
</dbReference>
<dbReference type="AlphaFoldDB" id="A0A8K0MPQ6"/>
<proteinExistence type="predicted"/>
<keyword evidence="3" id="KW-1185">Reference proteome</keyword>
<evidence type="ECO:0000313" key="3">
    <source>
        <dbReference type="Proteomes" id="UP000796880"/>
    </source>
</evidence>
<evidence type="ECO:0000313" key="2">
    <source>
        <dbReference type="EMBL" id="KAF3453649.1"/>
    </source>
</evidence>
<dbReference type="GO" id="GO:0003676">
    <property type="term" value="F:nucleic acid binding"/>
    <property type="evidence" value="ECO:0007669"/>
    <property type="project" value="InterPro"/>
</dbReference>
<dbReference type="InterPro" id="IPR002156">
    <property type="entry name" value="RNaseH_domain"/>
</dbReference>
<dbReference type="InterPro" id="IPR053151">
    <property type="entry name" value="RNase_H-like"/>
</dbReference>
<feature type="domain" description="RNase H type-1" evidence="1">
    <location>
        <begin position="99"/>
        <end position="216"/>
    </location>
</feature>
<dbReference type="PANTHER" id="PTHR47723">
    <property type="entry name" value="OS05G0353850 PROTEIN"/>
    <property type="match status" value="1"/>
</dbReference>
<dbReference type="PANTHER" id="PTHR47723:SF19">
    <property type="entry name" value="POLYNUCLEOTIDYL TRANSFERASE, RIBONUCLEASE H-LIKE SUPERFAMILY PROTEIN"/>
    <property type="match status" value="1"/>
</dbReference>
<evidence type="ECO:0000259" key="1">
    <source>
        <dbReference type="Pfam" id="PF13456"/>
    </source>
</evidence>
<name>A0A8K0MPQ6_9ROSA</name>
<dbReference type="InterPro" id="IPR044730">
    <property type="entry name" value="RNase_H-like_dom_plant"/>
</dbReference>
<dbReference type="CDD" id="cd06222">
    <property type="entry name" value="RNase_H_like"/>
    <property type="match status" value="1"/>
</dbReference>
<gene>
    <name evidence="2" type="ORF">FNV43_RR04090</name>
</gene>
<dbReference type="InterPro" id="IPR036397">
    <property type="entry name" value="RNaseH_sf"/>
</dbReference>
<dbReference type="Gene3D" id="3.30.420.10">
    <property type="entry name" value="Ribonuclease H-like superfamily/Ribonuclease H"/>
    <property type="match status" value="1"/>
</dbReference>
<dbReference type="Pfam" id="PF13456">
    <property type="entry name" value="RVT_3"/>
    <property type="match status" value="1"/>
</dbReference>
<sequence>MEMTDQYAKTFIHYRSDLRQRTVVQKLNRFFDIYICTEIDEQNMTRDVFLRPETIAKAQSGVEISASILKTGAVGTWKQPFMGFSKLNSDGSLMNPESKAAGMAACGGVVRDRLGNIQIAFSKDLGNFGRRGTILAEAIGLKLGLEAAVTIGIKNLQVETDSRDIFNWIIQGFKNIDHIYRQPIQSCRNILLRHPTWRLFHIPRTANKLAHQLASMGYKADGMVVFQDVKDITNTTDQRKVMQIVKEDKKTMEHW</sequence>
<dbReference type="GO" id="GO:0004523">
    <property type="term" value="F:RNA-DNA hybrid ribonuclease activity"/>
    <property type="evidence" value="ECO:0007669"/>
    <property type="project" value="InterPro"/>
</dbReference>
<comment type="caution">
    <text evidence="2">The sequence shown here is derived from an EMBL/GenBank/DDBJ whole genome shotgun (WGS) entry which is preliminary data.</text>
</comment>
<dbReference type="OrthoDB" id="1193120at2759"/>